<feature type="domain" description="Cation-transporting P-type ATPase C-terminal" evidence="3">
    <location>
        <begin position="249"/>
        <end position="462"/>
    </location>
</feature>
<feature type="transmembrane region" description="Helical" evidence="2">
    <location>
        <begin position="441"/>
        <end position="460"/>
    </location>
</feature>
<evidence type="ECO:0000259" key="3">
    <source>
        <dbReference type="Pfam" id="PF00689"/>
    </source>
</evidence>
<feature type="transmembrane region" description="Helical" evidence="2">
    <location>
        <begin position="401"/>
        <end position="421"/>
    </location>
</feature>
<evidence type="ECO:0000313" key="4">
    <source>
        <dbReference type="Proteomes" id="UP000192223"/>
    </source>
</evidence>
<organism evidence="4 5">
    <name type="scientific">Agrilus planipennis</name>
    <name type="common">Emerald ash borer</name>
    <name type="synonym">Agrilus marcopoli</name>
    <dbReference type="NCBI Taxonomy" id="224129"/>
    <lineage>
        <taxon>Eukaryota</taxon>
        <taxon>Metazoa</taxon>
        <taxon>Ecdysozoa</taxon>
        <taxon>Arthropoda</taxon>
        <taxon>Hexapoda</taxon>
        <taxon>Insecta</taxon>
        <taxon>Pterygota</taxon>
        <taxon>Neoptera</taxon>
        <taxon>Endopterygota</taxon>
        <taxon>Coleoptera</taxon>
        <taxon>Polyphaga</taxon>
        <taxon>Elateriformia</taxon>
        <taxon>Buprestoidea</taxon>
        <taxon>Buprestidae</taxon>
        <taxon>Agrilinae</taxon>
        <taxon>Agrilus</taxon>
    </lineage>
</organism>
<dbReference type="Gene3D" id="1.20.1110.10">
    <property type="entry name" value="Calcium-transporting ATPase, transmembrane domain"/>
    <property type="match status" value="1"/>
</dbReference>
<evidence type="ECO:0000256" key="1">
    <source>
        <dbReference type="SAM" id="MobiDB-lite"/>
    </source>
</evidence>
<dbReference type="InterPro" id="IPR023298">
    <property type="entry name" value="ATPase_P-typ_TM_dom_sf"/>
</dbReference>
<accession>A0A7F5RKD9</accession>
<feature type="transmembrane region" description="Helical" evidence="2">
    <location>
        <begin position="226"/>
        <end position="251"/>
    </location>
</feature>
<proteinExistence type="predicted"/>
<reference evidence="5" key="1">
    <citation type="submission" date="2025-08" db="UniProtKB">
        <authorList>
            <consortium name="RefSeq"/>
        </authorList>
    </citation>
    <scope>IDENTIFICATION</scope>
    <source>
        <tissue evidence="5">Entire body</tissue>
    </source>
</reference>
<keyword evidence="2" id="KW-0812">Transmembrane</keyword>
<name>A0A7F5RKD9_AGRPL</name>
<sequence>MLSYSAPSAINVEYSVVKFEEEEKESNIREIESDDPEQPLQEIKNTTSQDSVQIRTVDLNTSHEWQSLSCLTDSSDQSAPINFDMSNRAKLPRGIDKIRPHIENIDNVPLLVSLFTDCTAATTKEMVHIMQDYGEVICVFGSSANFENGGIFMKADASIAVEPLYPQVCQKVKTFKPVTEGISPVELSRKLNSISCSLSIKREDPILFPYLIMDARHFMYCFWNCVQLWLCCCATTTCLQIAAALFMLPPILTPGQVLWLCCVIIPVLSVSLIGNPTDPDVMKRPPNKRHTVFNSEVVVFTMWCYGTKFLPVIFFVLLTFTGTLASYCTDICYMRNCECMLFYLPIEGQNSTVVGGWSEHGNTVFAAQNFAVIIILLNFVAVSAGFVHREYNVWTQSPHKNCLWLVTIIFMLVLQTLYTVISFRESSRQFESDLGFKISNFTIILAFLSPFFTFLINEAIKRYEIK</sequence>
<feature type="region of interest" description="Disordered" evidence="1">
    <location>
        <begin position="24"/>
        <end position="48"/>
    </location>
</feature>
<dbReference type="OrthoDB" id="5568754at2759"/>
<evidence type="ECO:0000313" key="5">
    <source>
        <dbReference type="RefSeq" id="XP_025836472.1"/>
    </source>
</evidence>
<dbReference type="GeneID" id="112906486"/>
<dbReference type="SUPFAM" id="SSF81665">
    <property type="entry name" value="Calcium ATPase, transmembrane domain M"/>
    <property type="match status" value="1"/>
</dbReference>
<dbReference type="RefSeq" id="XP_025836472.1">
    <property type="nucleotide sequence ID" value="XM_025980687.1"/>
</dbReference>
<dbReference type="InterPro" id="IPR039720">
    <property type="entry name" value="TMEM94"/>
</dbReference>
<feature type="transmembrane region" description="Helical" evidence="2">
    <location>
        <begin position="370"/>
        <end position="389"/>
    </location>
</feature>
<keyword evidence="4" id="KW-1185">Reference proteome</keyword>
<feature type="transmembrane region" description="Helical" evidence="2">
    <location>
        <begin position="257"/>
        <end position="276"/>
    </location>
</feature>
<dbReference type="InParanoid" id="A0A7F5RKD9"/>
<keyword evidence="2" id="KW-0472">Membrane</keyword>
<evidence type="ECO:0000256" key="2">
    <source>
        <dbReference type="SAM" id="Phobius"/>
    </source>
</evidence>
<dbReference type="InterPro" id="IPR006068">
    <property type="entry name" value="ATPase_P-typ_cation-transptr_C"/>
</dbReference>
<dbReference type="AlphaFoldDB" id="A0A7F5RKD9"/>
<dbReference type="Pfam" id="PF00689">
    <property type="entry name" value="Cation_ATPase_C"/>
    <property type="match status" value="1"/>
</dbReference>
<protein>
    <submittedName>
        <fullName evidence="5">Transmembrane protein 94-like</fullName>
    </submittedName>
</protein>
<dbReference type="KEGG" id="apln:112906486"/>
<gene>
    <name evidence="5" type="primary">LOC112906486</name>
</gene>
<keyword evidence="2" id="KW-1133">Transmembrane helix</keyword>
<dbReference type="PANTHER" id="PTHR13219:SF6">
    <property type="entry name" value="TRANSMEMBRANE PROTEIN 94"/>
    <property type="match status" value="1"/>
</dbReference>
<feature type="transmembrane region" description="Helical" evidence="2">
    <location>
        <begin position="297"/>
        <end position="320"/>
    </location>
</feature>
<dbReference type="PANTHER" id="PTHR13219">
    <property type="entry name" value="TRANSMEMBRANE PROTEIN 94"/>
    <property type="match status" value="1"/>
</dbReference>
<dbReference type="Proteomes" id="UP000192223">
    <property type="component" value="Unplaced"/>
</dbReference>